<feature type="compositionally biased region" description="Polar residues" evidence="1">
    <location>
        <begin position="396"/>
        <end position="419"/>
    </location>
</feature>
<dbReference type="AlphaFoldDB" id="A0A8D8TWI1"/>
<feature type="region of interest" description="Disordered" evidence="1">
    <location>
        <begin position="393"/>
        <end position="438"/>
    </location>
</feature>
<evidence type="ECO:0000313" key="2">
    <source>
        <dbReference type="EMBL" id="CAG6691557.1"/>
    </source>
</evidence>
<evidence type="ECO:0000256" key="1">
    <source>
        <dbReference type="SAM" id="MobiDB-lite"/>
    </source>
</evidence>
<sequence length="748" mass="80523">MAAVAPAPVTIKQEKPDDPEILEMAAKIAEANRLKLAQTTIQQTQPIRTLNGAPNLRGYIVATSTVNGATTTVLKTAPHLTHAEPEAVDEPSTKGKFSWTVVGVSSVPVILRRDGKYISVRIMEMKVLSTHLNFLHPDIYLQARVPSYEMTEAECRLLNEINVRHCESKFGRDSFSSKDLVVKLKDAIDFFVFLDVCYHKLQNGASTFGNDKCGFIRINKDSVIPYTVKDGERYVPIFYFEGETDKLKTKSAELSGWELAYLKFCCKVQGIKNELFNNETCAVTSLNDIKSYFSSSDVFEEYWPNKVVDSQLLISATKYNGATGSNSWIRTPPPGPNSLKTAVRPGVPGGGVIAVNGVRAAPVGWATAGQAIRGQAVLQQQLAAAAAAAAARGSVRGSSNPRSAVPQYYTNPATTTGASTMGGVPTLVRPGAGPQSGASASAYAKQALSGGYTNLTQAGAQVPAVYKNGWPNGYSASTQQIQQMIAAGQLPAASYAYQTGSTTGSTASKTDASGRSLAPPPLIPVMHNGAQAQARSGQQRYPSGGVVKSSAEIIDLSSPPNSPKRSSSSSSRHLAAAASSRQQAAPTSGSLMPSSNLANQQHGLLCVHYDRKIVDTFQFIQEITTPASTKPYRISKARVQNGVVMCINRQPFMYSEDLMTTISDFIRTMAPTAHPKSVIEAFNVLSIKLYVTNRLQLQTLNETKLYKDVYMINPLISIVDIKDHIGAISYVLRPEPAAASEPKRSRLS</sequence>
<dbReference type="EMBL" id="HBUF01029813">
    <property type="protein sequence ID" value="CAG6614263.1"/>
    <property type="molecule type" value="Transcribed_RNA"/>
</dbReference>
<protein>
    <submittedName>
        <fullName evidence="2">Uncharacterized protein</fullName>
    </submittedName>
</protein>
<proteinExistence type="predicted"/>
<organism evidence="2">
    <name type="scientific">Cacopsylla melanoneura</name>
    <dbReference type="NCBI Taxonomy" id="428564"/>
    <lineage>
        <taxon>Eukaryota</taxon>
        <taxon>Metazoa</taxon>
        <taxon>Ecdysozoa</taxon>
        <taxon>Arthropoda</taxon>
        <taxon>Hexapoda</taxon>
        <taxon>Insecta</taxon>
        <taxon>Pterygota</taxon>
        <taxon>Neoptera</taxon>
        <taxon>Paraneoptera</taxon>
        <taxon>Hemiptera</taxon>
        <taxon>Sternorrhyncha</taxon>
        <taxon>Psylloidea</taxon>
        <taxon>Psyllidae</taxon>
        <taxon>Psyllinae</taxon>
        <taxon>Cacopsylla</taxon>
    </lineage>
</organism>
<feature type="region of interest" description="Disordered" evidence="1">
    <location>
        <begin position="499"/>
        <end position="525"/>
    </location>
</feature>
<dbReference type="EMBL" id="HBUF01526130">
    <property type="protein sequence ID" value="CAG6750280.1"/>
    <property type="molecule type" value="Transcribed_RNA"/>
</dbReference>
<name>A0A8D8TWI1_9HEMI</name>
<feature type="compositionally biased region" description="Low complexity" evidence="1">
    <location>
        <begin position="557"/>
        <end position="588"/>
    </location>
</feature>
<reference evidence="2" key="1">
    <citation type="submission" date="2021-05" db="EMBL/GenBank/DDBJ databases">
        <authorList>
            <person name="Alioto T."/>
            <person name="Alioto T."/>
            <person name="Gomez Garrido J."/>
        </authorList>
    </citation>
    <scope>NUCLEOTIDE SEQUENCE</scope>
</reference>
<accession>A0A8D8TWI1</accession>
<feature type="compositionally biased region" description="Low complexity" evidence="1">
    <location>
        <begin position="499"/>
        <end position="514"/>
    </location>
</feature>
<dbReference type="EMBL" id="HBUF01303343">
    <property type="protein sequence ID" value="CAG6691556.1"/>
    <property type="molecule type" value="Transcribed_RNA"/>
</dbReference>
<dbReference type="EMBL" id="HBUF01029814">
    <property type="protein sequence ID" value="CAG6614264.1"/>
    <property type="molecule type" value="Transcribed_RNA"/>
</dbReference>
<feature type="region of interest" description="Disordered" evidence="1">
    <location>
        <begin position="553"/>
        <end position="594"/>
    </location>
</feature>
<dbReference type="EMBL" id="HBUF01303344">
    <property type="protein sequence ID" value="CAG6691557.1"/>
    <property type="molecule type" value="Transcribed_RNA"/>
</dbReference>